<dbReference type="CDD" id="cd04652">
    <property type="entry name" value="LbH_eIF2B_gamma_C"/>
    <property type="match status" value="1"/>
</dbReference>
<dbReference type="InterPro" id="IPR029044">
    <property type="entry name" value="Nucleotide-diphossugar_trans"/>
</dbReference>
<feature type="domain" description="Nucleotidyl transferase" evidence="10">
    <location>
        <begin position="5"/>
        <end position="145"/>
    </location>
</feature>
<dbReference type="InterPro" id="IPR005835">
    <property type="entry name" value="NTP_transferase_dom"/>
</dbReference>
<evidence type="ECO:0000256" key="8">
    <source>
        <dbReference type="ARBA" id="ARBA00045373"/>
    </source>
</evidence>
<organism evidence="12 13">
    <name type="scientific">Sphagnum troendelagicum</name>
    <dbReference type="NCBI Taxonomy" id="128251"/>
    <lineage>
        <taxon>Eukaryota</taxon>
        <taxon>Viridiplantae</taxon>
        <taxon>Streptophyta</taxon>
        <taxon>Embryophyta</taxon>
        <taxon>Bryophyta</taxon>
        <taxon>Sphagnophytina</taxon>
        <taxon>Sphagnopsida</taxon>
        <taxon>Sphagnales</taxon>
        <taxon>Sphagnaceae</taxon>
        <taxon>Sphagnum</taxon>
    </lineage>
</organism>
<evidence type="ECO:0000256" key="6">
    <source>
        <dbReference type="ARBA" id="ARBA00044196"/>
    </source>
</evidence>
<sequence length="442" mass="47913">MNFQVVVLAGGLSKTMYPLVSKDVPKALLPVGNRPLLSYVLELVEASNIKDIIVVVSGDDAALCVGNWVTEAFHDRLRVEVSGVSEDLDTAEALRAVSHLLTADDFLVVSGDLVCDVPVGAVAAAHRRQGALVTALLWPHPSTPNSETASGDKTKQPTTFDIIGLNSTHQHLLYVSTGMQSARDFQVRSSLLRAVGQMEIRTDLVDAHLYAFNRLLVQGVLESRPGQKSIKHDLVPYLVRSQLGLGVSSTTVGSPLEDRVENVNHLLDAEAFGKNRLPVAHSGLKCSTYIASKDRYCSRVNSLQAYLDVNRDLAGPEAIHLTGYTVSTQNNVIHETSEMGWKSTVGPYCMLGDGSTLGERCSIKRSVVGRHCRIGSNVKIINSVVMNYVTVEDGSLIQNSIICSNVILQERSMLKDCQVGPGYVVGPRMEIKGEALAKKEKL</sequence>
<dbReference type="Proteomes" id="UP001497512">
    <property type="component" value="Chromosome 9"/>
</dbReference>
<dbReference type="EMBL" id="OZ019901">
    <property type="protein sequence ID" value="CAK9237642.1"/>
    <property type="molecule type" value="Genomic_DNA"/>
</dbReference>
<dbReference type="InterPro" id="IPR051960">
    <property type="entry name" value="eIF2B_gamma"/>
</dbReference>
<keyword evidence="4" id="KW-0396">Initiation factor</keyword>
<dbReference type="Pfam" id="PF00483">
    <property type="entry name" value="NTP_transferase"/>
    <property type="match status" value="1"/>
</dbReference>
<evidence type="ECO:0000256" key="2">
    <source>
        <dbReference type="ARBA" id="ARBA00007878"/>
    </source>
</evidence>
<evidence type="ECO:0000259" key="11">
    <source>
        <dbReference type="Pfam" id="PF25084"/>
    </source>
</evidence>
<dbReference type="InterPro" id="IPR056764">
    <property type="entry name" value="LbH_EIF2B3/5"/>
</dbReference>
<evidence type="ECO:0000256" key="5">
    <source>
        <dbReference type="ARBA" id="ARBA00022917"/>
    </source>
</evidence>
<comment type="subunit">
    <text evidence="9">Component of the translation initiation factor 2B (eIF2B) complex which is a heterodecamer of two sets of five different subunits: alpha, beta, gamma, delta and epsilon. Subunits alpha, beta and delta comprise a regulatory subcomplex and subunits epsilon and gamma comprise a catalytic subcomplex. Within the complex, the hexameric regulatory complex resides at the center, with the two heterodimeric catalytic subcomplexes bound on opposite sides.</text>
</comment>
<keyword evidence="5" id="KW-0648">Protein biosynthesis</keyword>
<comment type="similarity">
    <text evidence="2">Belongs to the eIF-2B gamma/epsilon subunits family.</text>
</comment>
<reference evidence="12" key="1">
    <citation type="submission" date="2024-02" db="EMBL/GenBank/DDBJ databases">
        <authorList>
            <consortium name="ELIXIR-Norway"/>
            <consortium name="Elixir Norway"/>
        </authorList>
    </citation>
    <scope>NUCLEOTIDE SEQUENCE</scope>
</reference>
<evidence type="ECO:0000313" key="13">
    <source>
        <dbReference type="Proteomes" id="UP001497512"/>
    </source>
</evidence>
<feature type="domain" description="EIF2B subunit epsilon/gamma LbH" evidence="11">
    <location>
        <begin position="336"/>
        <end position="431"/>
    </location>
</feature>
<keyword evidence="3" id="KW-0963">Cytoplasm</keyword>
<keyword evidence="13" id="KW-1185">Reference proteome</keyword>
<proteinExistence type="inferred from homology"/>
<protein>
    <recommendedName>
        <fullName evidence="6">Translation initiation factor eIF2B subunit gamma</fullName>
    </recommendedName>
    <alternativeName>
        <fullName evidence="7">eIF2B GDP-GTP exchange factor subunit gamma</fullName>
    </alternativeName>
</protein>
<evidence type="ECO:0000256" key="3">
    <source>
        <dbReference type="ARBA" id="ARBA00022490"/>
    </source>
</evidence>
<evidence type="ECO:0000259" key="10">
    <source>
        <dbReference type="Pfam" id="PF00483"/>
    </source>
</evidence>
<dbReference type="Gene3D" id="3.90.550.10">
    <property type="entry name" value="Spore Coat Polysaccharide Biosynthesis Protein SpsA, Chain A"/>
    <property type="match status" value="1"/>
</dbReference>
<accession>A0ABP0V626</accession>
<dbReference type="PANTHER" id="PTHR45989:SF1">
    <property type="entry name" value="TRANSLATION INITIATION FACTOR EIF-2B SUBUNIT GAMMA"/>
    <property type="match status" value="1"/>
</dbReference>
<evidence type="ECO:0000256" key="4">
    <source>
        <dbReference type="ARBA" id="ARBA00022540"/>
    </source>
</evidence>
<comment type="function">
    <text evidence="8">Acts as a component of the translation initiation factor 2B (eIF2B) complex, which catalyzes the exchange of GDP for GTP on the eukaryotic initiation factor 2 (eIF2) complex gamma subunit. Its guanine nucleotide exchange factor activity is repressed when bound to eIF2 complex phosphorylated on the alpha subunit, thereby limiting the amount of methionyl-initiator methionine tRNA available to the ribosome and consequently global translation is repressed.</text>
</comment>
<evidence type="ECO:0000313" key="12">
    <source>
        <dbReference type="EMBL" id="CAK9237642.1"/>
    </source>
</evidence>
<evidence type="ECO:0000256" key="9">
    <source>
        <dbReference type="ARBA" id="ARBA00046432"/>
    </source>
</evidence>
<dbReference type="Pfam" id="PF25084">
    <property type="entry name" value="LbH_EIF2B"/>
    <property type="match status" value="1"/>
</dbReference>
<evidence type="ECO:0000256" key="1">
    <source>
        <dbReference type="ARBA" id="ARBA00004514"/>
    </source>
</evidence>
<comment type="subcellular location">
    <subcellularLocation>
        <location evidence="1">Cytoplasm</location>
        <location evidence="1">Cytosol</location>
    </subcellularLocation>
</comment>
<evidence type="ECO:0000256" key="7">
    <source>
        <dbReference type="ARBA" id="ARBA00044229"/>
    </source>
</evidence>
<dbReference type="PANTHER" id="PTHR45989">
    <property type="entry name" value="TRANSLATION INITIATION FACTOR EIF-2B SUBUNIT GAMMA"/>
    <property type="match status" value="1"/>
</dbReference>
<gene>
    <name evidence="12" type="ORF">CSSPTR1EN2_LOCUS23805</name>
</gene>
<dbReference type="SUPFAM" id="SSF53448">
    <property type="entry name" value="Nucleotide-diphospho-sugar transferases"/>
    <property type="match status" value="1"/>
</dbReference>
<dbReference type="Gene3D" id="2.160.10.10">
    <property type="entry name" value="Hexapeptide repeat proteins"/>
    <property type="match status" value="1"/>
</dbReference>
<name>A0ABP0V626_9BRYO</name>